<dbReference type="EMBL" id="AWWV01012268">
    <property type="protein sequence ID" value="OMO68072.1"/>
    <property type="molecule type" value="Genomic_DNA"/>
</dbReference>
<dbReference type="Proteomes" id="UP000188268">
    <property type="component" value="Unassembled WGS sequence"/>
</dbReference>
<name>A0A1R3HCM1_COCAP</name>
<reference evidence="2 3" key="1">
    <citation type="submission" date="2013-09" db="EMBL/GenBank/DDBJ databases">
        <title>Corchorus capsularis genome sequencing.</title>
        <authorList>
            <person name="Alam M."/>
            <person name="Haque M.S."/>
            <person name="Islam M.S."/>
            <person name="Emdad E.M."/>
            <person name="Islam M.M."/>
            <person name="Ahmed B."/>
            <person name="Halim A."/>
            <person name="Hossen Q.M.M."/>
            <person name="Hossain M.Z."/>
            <person name="Ahmed R."/>
            <person name="Khan M.M."/>
            <person name="Islam R."/>
            <person name="Rashid M.M."/>
            <person name="Khan S.A."/>
            <person name="Rahman M.S."/>
            <person name="Alam M."/>
        </authorList>
    </citation>
    <scope>NUCLEOTIDE SEQUENCE [LARGE SCALE GENOMIC DNA]</scope>
    <source>
        <strain evidence="3">cv. CVL-1</strain>
        <tissue evidence="2">Whole seedling</tissue>
    </source>
</reference>
<dbReference type="Gramene" id="OMO68072">
    <property type="protein sequence ID" value="OMO68072"/>
    <property type="gene ID" value="CCACVL1_20099"/>
</dbReference>
<evidence type="ECO:0000313" key="2">
    <source>
        <dbReference type="EMBL" id="OMO68072.1"/>
    </source>
</evidence>
<sequence>MGKGKGRAVKLKGGCILEDILVAIFICLFMVQRYGTDMVVNSFAANGRTRKVFLVCQRQVTWPLEFKRRLERDIERRSERIKLDEDVDGDFSWALEQVGILVLDSSEIGDDRLASRRIYEVLIMYAAKFTVNQDLKYSTHHRVRLIMNEPSYVMFLTKLKKLIQSMALFGTSNLAATPFMS</sequence>
<comment type="caution">
    <text evidence="2">The sequence shown here is derived from an EMBL/GenBank/DDBJ whole genome shotgun (WGS) entry which is preliminary data.</text>
</comment>
<feature type="transmembrane region" description="Helical" evidence="1">
    <location>
        <begin position="12"/>
        <end position="31"/>
    </location>
</feature>
<proteinExistence type="predicted"/>
<dbReference type="AlphaFoldDB" id="A0A1R3HCM1"/>
<keyword evidence="1" id="KW-0812">Transmembrane</keyword>
<keyword evidence="3" id="KW-1185">Reference proteome</keyword>
<accession>A0A1R3HCM1</accession>
<keyword evidence="1" id="KW-1133">Transmembrane helix</keyword>
<evidence type="ECO:0000256" key="1">
    <source>
        <dbReference type="SAM" id="Phobius"/>
    </source>
</evidence>
<evidence type="ECO:0000313" key="3">
    <source>
        <dbReference type="Proteomes" id="UP000188268"/>
    </source>
</evidence>
<keyword evidence="1" id="KW-0472">Membrane</keyword>
<gene>
    <name evidence="2" type="ORF">CCACVL1_20099</name>
</gene>
<organism evidence="2 3">
    <name type="scientific">Corchorus capsularis</name>
    <name type="common">Jute</name>
    <dbReference type="NCBI Taxonomy" id="210143"/>
    <lineage>
        <taxon>Eukaryota</taxon>
        <taxon>Viridiplantae</taxon>
        <taxon>Streptophyta</taxon>
        <taxon>Embryophyta</taxon>
        <taxon>Tracheophyta</taxon>
        <taxon>Spermatophyta</taxon>
        <taxon>Magnoliopsida</taxon>
        <taxon>eudicotyledons</taxon>
        <taxon>Gunneridae</taxon>
        <taxon>Pentapetalae</taxon>
        <taxon>rosids</taxon>
        <taxon>malvids</taxon>
        <taxon>Malvales</taxon>
        <taxon>Malvaceae</taxon>
        <taxon>Grewioideae</taxon>
        <taxon>Apeibeae</taxon>
        <taxon>Corchorus</taxon>
    </lineage>
</organism>
<protein>
    <submittedName>
        <fullName evidence="2">Uncharacterized protein</fullName>
    </submittedName>
</protein>